<feature type="region of interest" description="Disordered" evidence="5">
    <location>
        <begin position="1"/>
        <end position="38"/>
    </location>
</feature>
<dbReference type="EMBL" id="MSFL01000015">
    <property type="protein sequence ID" value="PWY79689.1"/>
    <property type="molecule type" value="Genomic_DNA"/>
</dbReference>
<dbReference type="Pfam" id="PF00172">
    <property type="entry name" value="Zn_clus"/>
    <property type="match status" value="1"/>
</dbReference>
<dbReference type="PROSITE" id="PS50048">
    <property type="entry name" value="ZN2_CY6_FUNGAL_2"/>
    <property type="match status" value="1"/>
</dbReference>
<dbReference type="InterPro" id="IPR051127">
    <property type="entry name" value="Fungal_SecMet_Regulators"/>
</dbReference>
<dbReference type="GO" id="GO:0000435">
    <property type="term" value="P:positive regulation of transcription from RNA polymerase II promoter by galactose"/>
    <property type="evidence" value="ECO:0007669"/>
    <property type="project" value="TreeGrafter"/>
</dbReference>
<keyword evidence="2" id="KW-0238">DNA-binding</keyword>
<organism evidence="7 8">
    <name type="scientific">Aspergillus heteromorphus CBS 117.55</name>
    <dbReference type="NCBI Taxonomy" id="1448321"/>
    <lineage>
        <taxon>Eukaryota</taxon>
        <taxon>Fungi</taxon>
        <taxon>Dikarya</taxon>
        <taxon>Ascomycota</taxon>
        <taxon>Pezizomycotina</taxon>
        <taxon>Eurotiomycetes</taxon>
        <taxon>Eurotiomycetidae</taxon>
        <taxon>Eurotiales</taxon>
        <taxon>Aspergillaceae</taxon>
        <taxon>Aspergillus</taxon>
        <taxon>Aspergillus subgen. Circumdati</taxon>
    </lineage>
</organism>
<feature type="region of interest" description="Disordered" evidence="5">
    <location>
        <begin position="76"/>
        <end position="170"/>
    </location>
</feature>
<feature type="compositionally biased region" description="Basic and acidic residues" evidence="5">
    <location>
        <begin position="97"/>
        <end position="108"/>
    </location>
</feature>
<dbReference type="GeneID" id="37068912"/>
<keyword evidence="3" id="KW-0804">Transcription</keyword>
<gene>
    <name evidence="7" type="ORF">BO70DRAFT_397164</name>
</gene>
<protein>
    <recommendedName>
        <fullName evidence="6">Zn(2)-C6 fungal-type domain-containing protein</fullName>
    </recommendedName>
</protein>
<evidence type="ECO:0000313" key="8">
    <source>
        <dbReference type="Proteomes" id="UP000247233"/>
    </source>
</evidence>
<dbReference type="GO" id="GO:0008270">
    <property type="term" value="F:zinc ion binding"/>
    <property type="evidence" value="ECO:0007669"/>
    <property type="project" value="InterPro"/>
</dbReference>
<feature type="compositionally biased region" description="Low complexity" evidence="5">
    <location>
        <begin position="466"/>
        <end position="489"/>
    </location>
</feature>
<evidence type="ECO:0000313" key="7">
    <source>
        <dbReference type="EMBL" id="PWY79689.1"/>
    </source>
</evidence>
<feature type="compositionally biased region" description="Basic residues" evidence="5">
    <location>
        <begin position="508"/>
        <end position="522"/>
    </location>
</feature>
<dbReference type="GO" id="GO:0000981">
    <property type="term" value="F:DNA-binding transcription factor activity, RNA polymerase II-specific"/>
    <property type="evidence" value="ECO:0007669"/>
    <property type="project" value="InterPro"/>
</dbReference>
<feature type="domain" description="Zn(2)-C6 fungal-type" evidence="6">
    <location>
        <begin position="39"/>
        <end position="74"/>
    </location>
</feature>
<dbReference type="CDD" id="cd00067">
    <property type="entry name" value="GAL4"/>
    <property type="match status" value="1"/>
</dbReference>
<evidence type="ECO:0000259" key="6">
    <source>
        <dbReference type="PROSITE" id="PS50048"/>
    </source>
</evidence>
<evidence type="ECO:0000256" key="3">
    <source>
        <dbReference type="ARBA" id="ARBA00023163"/>
    </source>
</evidence>
<evidence type="ECO:0000256" key="2">
    <source>
        <dbReference type="ARBA" id="ARBA00023125"/>
    </source>
</evidence>
<evidence type="ECO:0000256" key="4">
    <source>
        <dbReference type="ARBA" id="ARBA00023242"/>
    </source>
</evidence>
<dbReference type="RefSeq" id="XP_025398712.1">
    <property type="nucleotide sequence ID" value="XM_025546675.1"/>
</dbReference>
<dbReference type="VEuPathDB" id="FungiDB:BO70DRAFT_397164"/>
<dbReference type="STRING" id="1448321.A0A317W1D8"/>
<reference evidence="7 8" key="1">
    <citation type="submission" date="2016-12" db="EMBL/GenBank/DDBJ databases">
        <title>The genomes of Aspergillus section Nigri reveals drivers in fungal speciation.</title>
        <authorList>
            <consortium name="DOE Joint Genome Institute"/>
            <person name="Vesth T.C."/>
            <person name="Nybo J."/>
            <person name="Theobald S."/>
            <person name="Brandl J."/>
            <person name="Frisvad J.C."/>
            <person name="Nielsen K.F."/>
            <person name="Lyhne E.K."/>
            <person name="Kogle M.E."/>
            <person name="Kuo A."/>
            <person name="Riley R."/>
            <person name="Clum A."/>
            <person name="Nolan M."/>
            <person name="Lipzen A."/>
            <person name="Salamov A."/>
            <person name="Henrissat B."/>
            <person name="Wiebenga A."/>
            <person name="De Vries R.P."/>
            <person name="Grigoriev I.V."/>
            <person name="Mortensen U.H."/>
            <person name="Andersen M.R."/>
            <person name="Baker S.E."/>
        </authorList>
    </citation>
    <scope>NUCLEOTIDE SEQUENCE [LARGE SCALE GENOMIC DNA]</scope>
    <source>
        <strain evidence="7 8">CBS 117.55</strain>
    </source>
</reference>
<dbReference type="InterPro" id="IPR001138">
    <property type="entry name" value="Zn2Cys6_DnaBD"/>
</dbReference>
<feature type="compositionally biased region" description="Polar residues" evidence="5">
    <location>
        <begin position="112"/>
        <end position="139"/>
    </location>
</feature>
<accession>A0A317W1D8</accession>
<feature type="region of interest" description="Disordered" evidence="5">
    <location>
        <begin position="466"/>
        <end position="542"/>
    </location>
</feature>
<dbReference type="GO" id="GO:0005634">
    <property type="term" value="C:nucleus"/>
    <property type="evidence" value="ECO:0007669"/>
    <property type="project" value="TreeGrafter"/>
</dbReference>
<dbReference type="SMART" id="SM00066">
    <property type="entry name" value="GAL4"/>
    <property type="match status" value="1"/>
</dbReference>
<proteinExistence type="predicted"/>
<keyword evidence="8" id="KW-1185">Reference proteome</keyword>
<dbReference type="PANTHER" id="PTHR47424">
    <property type="entry name" value="REGULATORY PROTEIN GAL4"/>
    <property type="match status" value="1"/>
</dbReference>
<keyword evidence="1" id="KW-0805">Transcription regulation</keyword>
<dbReference type="InterPro" id="IPR036864">
    <property type="entry name" value="Zn2-C6_fun-type_DNA-bd_sf"/>
</dbReference>
<dbReference type="SUPFAM" id="SSF57701">
    <property type="entry name" value="Zn2/Cys6 DNA-binding domain"/>
    <property type="match status" value="1"/>
</dbReference>
<dbReference type="Gene3D" id="4.10.240.10">
    <property type="entry name" value="Zn(2)-C6 fungal-type DNA-binding domain"/>
    <property type="match status" value="1"/>
</dbReference>
<dbReference type="PROSITE" id="PS00463">
    <property type="entry name" value="ZN2_CY6_FUNGAL_1"/>
    <property type="match status" value="1"/>
</dbReference>
<dbReference type="AlphaFoldDB" id="A0A317W1D8"/>
<name>A0A317W1D8_9EURO</name>
<dbReference type="PANTHER" id="PTHR47424:SF3">
    <property type="entry name" value="REGULATORY PROTEIN GAL4"/>
    <property type="match status" value="1"/>
</dbReference>
<sequence length="582" mass="63259">MSQTVAPASQTPPQPPAPSQVPSQSQPQPQSKPPLTRQACNRCHASKLRCHRPLGITNSKACSRCIKAEAECVYDPPQRFGRPRQKSRPQPATVQRIEAREGDGDASHSRKQSTSESRWSRDSISQPQSPYTAPGSPNRTAPVAGMDSTPSQFPPTAMDGGQDPLGEPSSEFLDAFQTESMQLDVDSYWSEDPSMLSGDAGPYADLLAASVDLDFDVTTRLGVDPTRVEAAGTDTTRPKLPRHPTDPLLATGAEYTADDYVFDVIQLQASVNQNNRELAMMTRKAQSQLVSEGRLGPGLSIPDKQFKTHLQRNLKASEQTLDVLHRINSHFTPGMREPRGPPDNLFGGCSGGEEPGLRASDPQHSILAFLVLTTYLRLLHNFDVLISILQDRLQYFGLDPGSNGPEDFPSDTGSNPLLDVSLGNFSFSSSSARSLQAMLNVQMITTVLAKIKYSIQRMLLCPEVTPPSTRGPGASSAGGSHHSPPLFFHPHAHSLSDHGLSQTDARGYHHGPYHSHMARHHSYPTPPELASTSSIASGNGSPPPFVSGVDNVVRRALVEIQDLELSLRIRARAIQQWSEEGF</sequence>
<feature type="compositionally biased region" description="Polar residues" evidence="5">
    <location>
        <begin position="530"/>
        <end position="540"/>
    </location>
</feature>
<dbReference type="Proteomes" id="UP000247233">
    <property type="component" value="Unassembled WGS sequence"/>
</dbReference>
<keyword evidence="4" id="KW-0539">Nucleus</keyword>
<feature type="compositionally biased region" description="Pro residues" evidence="5">
    <location>
        <begin position="10"/>
        <end position="19"/>
    </location>
</feature>
<dbReference type="GO" id="GO:0000978">
    <property type="term" value="F:RNA polymerase II cis-regulatory region sequence-specific DNA binding"/>
    <property type="evidence" value="ECO:0007669"/>
    <property type="project" value="TreeGrafter"/>
</dbReference>
<feature type="compositionally biased region" description="Low complexity" evidence="5">
    <location>
        <begin position="20"/>
        <end position="29"/>
    </location>
</feature>
<comment type="caution">
    <text evidence="7">The sequence shown here is derived from an EMBL/GenBank/DDBJ whole genome shotgun (WGS) entry which is preliminary data.</text>
</comment>
<dbReference type="OrthoDB" id="4478994at2759"/>
<evidence type="ECO:0000256" key="1">
    <source>
        <dbReference type="ARBA" id="ARBA00023015"/>
    </source>
</evidence>
<evidence type="ECO:0000256" key="5">
    <source>
        <dbReference type="SAM" id="MobiDB-lite"/>
    </source>
</evidence>